<feature type="transmembrane region" description="Helical" evidence="2">
    <location>
        <begin position="12"/>
        <end position="33"/>
    </location>
</feature>
<feature type="compositionally biased region" description="Low complexity" evidence="1">
    <location>
        <begin position="217"/>
        <end position="229"/>
    </location>
</feature>
<dbReference type="InParanoid" id="A0A1Y1UT92"/>
<dbReference type="RefSeq" id="XP_021874922.1">
    <property type="nucleotide sequence ID" value="XM_022017787.1"/>
</dbReference>
<proteinExistence type="predicted"/>
<keyword evidence="2" id="KW-0472">Membrane</keyword>
<dbReference type="GeneID" id="33559596"/>
<keyword evidence="2" id="KW-1133">Transmembrane helix</keyword>
<comment type="caution">
    <text evidence="3">The sequence shown here is derived from an EMBL/GenBank/DDBJ whole genome shotgun (WGS) entry which is preliminary data.</text>
</comment>
<feature type="region of interest" description="Disordered" evidence="1">
    <location>
        <begin position="267"/>
        <end position="287"/>
    </location>
</feature>
<sequence>MQSVILPTASAIPSILPGPFILLLLLPVIPLLLFSVGARPPDTSHLPFSTDDLWQTTAFITIAGAVVLCVGLYPGAFRDVAQWITGAEDGADWRRWWTEVTKQNEGAFVHSKRARGVQTLPHPRARARPDLSVRQIGTMPMPRFKMPAGNAFPQVQLSASEAHLKALRMSPFPGFSVARPPLLPWVAALCALATLLIIALGKILGSAYDSEAKSISASSSSSLSSSSSSRGEAWPARELRKRKSEKDDETKIRLEKEVAAWRTSLKKMDDEEKEKAEEKRQKEVEAVRKELEKRKLSTKYLELYLRGNSRGTERSSKGTPTKPAEDSSKLKVSEKVKGFLFGPPGTAMRTKKEDNVAVTKTPAQGPGWRAADDAVAHAAIRGGAARAESLGNQLVAQKREA</sequence>
<dbReference type="EMBL" id="NBSH01000001">
    <property type="protein sequence ID" value="ORX41243.1"/>
    <property type="molecule type" value="Genomic_DNA"/>
</dbReference>
<dbReference type="OrthoDB" id="2576613at2759"/>
<keyword evidence="4" id="KW-1185">Reference proteome</keyword>
<evidence type="ECO:0000313" key="4">
    <source>
        <dbReference type="Proteomes" id="UP000193218"/>
    </source>
</evidence>
<protein>
    <submittedName>
        <fullName evidence="3">Uncharacterized protein</fullName>
    </submittedName>
</protein>
<evidence type="ECO:0000313" key="3">
    <source>
        <dbReference type="EMBL" id="ORX41243.1"/>
    </source>
</evidence>
<organism evidence="3 4">
    <name type="scientific">Kockovaella imperatae</name>
    <dbReference type="NCBI Taxonomy" id="4999"/>
    <lineage>
        <taxon>Eukaryota</taxon>
        <taxon>Fungi</taxon>
        <taxon>Dikarya</taxon>
        <taxon>Basidiomycota</taxon>
        <taxon>Agaricomycotina</taxon>
        <taxon>Tremellomycetes</taxon>
        <taxon>Tremellales</taxon>
        <taxon>Cuniculitremaceae</taxon>
        <taxon>Kockovaella</taxon>
    </lineage>
</organism>
<keyword evidence="2" id="KW-0812">Transmembrane</keyword>
<feature type="region of interest" description="Disordered" evidence="1">
    <location>
        <begin position="217"/>
        <end position="249"/>
    </location>
</feature>
<gene>
    <name evidence="3" type="ORF">BD324DRAFT_648123</name>
</gene>
<evidence type="ECO:0000256" key="1">
    <source>
        <dbReference type="SAM" id="MobiDB-lite"/>
    </source>
</evidence>
<feature type="compositionally biased region" description="Basic and acidic residues" evidence="1">
    <location>
        <begin position="323"/>
        <end position="337"/>
    </location>
</feature>
<name>A0A1Y1UT92_9TREE</name>
<dbReference type="Proteomes" id="UP000193218">
    <property type="component" value="Unassembled WGS sequence"/>
</dbReference>
<reference evidence="3 4" key="1">
    <citation type="submission" date="2017-03" db="EMBL/GenBank/DDBJ databases">
        <title>Widespread Adenine N6-methylation of Active Genes in Fungi.</title>
        <authorList>
            <consortium name="DOE Joint Genome Institute"/>
            <person name="Mondo S.J."/>
            <person name="Dannebaum R.O."/>
            <person name="Kuo R.C."/>
            <person name="Louie K.B."/>
            <person name="Bewick A.J."/>
            <person name="Labutti K."/>
            <person name="Haridas S."/>
            <person name="Kuo A."/>
            <person name="Salamov A."/>
            <person name="Ahrendt S.R."/>
            <person name="Lau R."/>
            <person name="Bowen B.P."/>
            <person name="Lipzen A."/>
            <person name="Sullivan W."/>
            <person name="Andreopoulos W.B."/>
            <person name="Clum A."/>
            <person name="Lindquist E."/>
            <person name="Daum C."/>
            <person name="Northen T.R."/>
            <person name="Ramamoorthy G."/>
            <person name="Schmitz R.J."/>
            <person name="Gryganskyi A."/>
            <person name="Culley D."/>
            <person name="Magnuson J."/>
            <person name="James T.Y."/>
            <person name="O'Malley M.A."/>
            <person name="Stajich J.E."/>
            <person name="Spatafora J.W."/>
            <person name="Visel A."/>
            <person name="Grigoriev I.V."/>
        </authorList>
    </citation>
    <scope>NUCLEOTIDE SEQUENCE [LARGE SCALE GENOMIC DNA]</scope>
    <source>
        <strain evidence="3 4">NRRL Y-17943</strain>
    </source>
</reference>
<feature type="transmembrane region" description="Helical" evidence="2">
    <location>
        <begin position="53"/>
        <end position="73"/>
    </location>
</feature>
<accession>A0A1Y1UT92</accession>
<feature type="region of interest" description="Disordered" evidence="1">
    <location>
        <begin position="307"/>
        <end position="370"/>
    </location>
</feature>
<evidence type="ECO:0000256" key="2">
    <source>
        <dbReference type="SAM" id="Phobius"/>
    </source>
</evidence>
<feature type="transmembrane region" description="Helical" evidence="2">
    <location>
        <begin position="182"/>
        <end position="204"/>
    </location>
</feature>
<dbReference type="STRING" id="4999.A0A1Y1UT92"/>
<dbReference type="AlphaFoldDB" id="A0A1Y1UT92"/>